<feature type="domain" description="PROP1-like PPR" evidence="4">
    <location>
        <begin position="141"/>
        <end position="300"/>
    </location>
</feature>
<sequence>MKSMLMIETSNKHLIESVCAIIVKGDWNNLLKPKTASTLTSTTIHQVILHLKQHRYEPFFIFHFFKWAQSIPHYTHSLHSSWSMIHMLTKHRHFKTAQQVLDKMAQREILSSPSVLTSLVRIHDDPEVNSHVLSWIVIHYAKSKMTHDAVQVFEQMSLCNLKPHLHACTVLMNSLLKDGITSMVWKVYKRMVQDGVVPNIYVYNCLIHACSKSRDVERAEFILNEMEVKGVVPDIFTYNTLIALYCKKGLHYEALSVQDKMEREGINLDIVSYNSLIYGFCKEGKMREAMRMFGEIKDAIPNHVTYTTLIDGYCKANEFEEALRLREMMVAKGLYPGVVTYNSILRKLCSDGRIRDANKLLHEMSERKVQADSVTCNTLINAYCKIGDLNSALKFKTKMLEAGLTPNSFTYKALIHGFCKTSELESAKELLFGMLDAGFSPNYRTYSWIVDSYCKKDNTDAVLALPDEFLSKGFCLNISLYRALIRRLCKIERIECAEKLLYHMEGKGISGDSVIYTSLAFSYWKSGNTNAASDMLEEMARRRLMITVKIYRCFSALDASQNKVSQMFWDHVVERGLMSRNTMYKIQQMPFISSGYQRVFLHVFTCHAGTLYKPCLKLFNLISNACDHENQVEISNACDENVWCLARLYGIPSVEVNINQLCAIPMIQVEFFSVSSKLRWSTYLSLLIAYSDQPHRLFEYPCEISGFIVIRGHYQGGGKIDRWDGSDITQL</sequence>
<feature type="repeat" description="PPR" evidence="3">
    <location>
        <begin position="512"/>
        <end position="546"/>
    </location>
</feature>
<gene>
    <name evidence="5" type="ordered locus">MTR_8g039270</name>
</gene>
<dbReference type="OMA" id="KHFKTAH"/>
<feature type="repeat" description="PPR" evidence="3">
    <location>
        <begin position="372"/>
        <end position="406"/>
    </location>
</feature>
<dbReference type="InterPro" id="IPR051240">
    <property type="entry name" value="Mito_RNA-Proc/Resp"/>
</dbReference>
<keyword evidence="7" id="KW-1185">Reference proteome</keyword>
<feature type="repeat" description="PPR" evidence="3">
    <location>
        <begin position="164"/>
        <end position="198"/>
    </location>
</feature>
<dbReference type="Gene3D" id="1.25.40.10">
    <property type="entry name" value="Tetratricopeptide repeat domain"/>
    <property type="match status" value="4"/>
</dbReference>
<comment type="similarity">
    <text evidence="1">Belongs to the PPR family. P subfamily.</text>
</comment>
<dbReference type="Pfam" id="PF01535">
    <property type="entry name" value="PPR"/>
    <property type="match status" value="2"/>
</dbReference>
<accession>G7LG30</accession>
<feature type="repeat" description="PPR" evidence="3">
    <location>
        <begin position="477"/>
        <end position="511"/>
    </location>
</feature>
<dbReference type="PANTHER" id="PTHR47933">
    <property type="entry name" value="PENTATRICOPEPTIDE REPEAT-CONTAINING PROTEIN 1, MITOCHONDRIAL"/>
    <property type="match status" value="1"/>
</dbReference>
<dbReference type="Pfam" id="PF17177">
    <property type="entry name" value="PPR_long"/>
    <property type="match status" value="1"/>
</dbReference>
<feature type="repeat" description="PPR" evidence="3">
    <location>
        <begin position="407"/>
        <end position="441"/>
    </location>
</feature>
<evidence type="ECO:0000313" key="5">
    <source>
        <dbReference type="EMBL" id="AET02335.1"/>
    </source>
</evidence>
<feature type="repeat" description="PPR" evidence="3">
    <location>
        <begin position="302"/>
        <end position="336"/>
    </location>
</feature>
<dbReference type="InterPro" id="IPR011990">
    <property type="entry name" value="TPR-like_helical_dom_sf"/>
</dbReference>
<organism evidence="5 7">
    <name type="scientific">Medicago truncatula</name>
    <name type="common">Barrel medic</name>
    <name type="synonym">Medicago tribuloides</name>
    <dbReference type="NCBI Taxonomy" id="3880"/>
    <lineage>
        <taxon>Eukaryota</taxon>
        <taxon>Viridiplantae</taxon>
        <taxon>Streptophyta</taxon>
        <taxon>Embryophyta</taxon>
        <taxon>Tracheophyta</taxon>
        <taxon>Spermatophyta</taxon>
        <taxon>Magnoliopsida</taxon>
        <taxon>eudicotyledons</taxon>
        <taxon>Gunneridae</taxon>
        <taxon>Pentapetalae</taxon>
        <taxon>rosids</taxon>
        <taxon>fabids</taxon>
        <taxon>Fabales</taxon>
        <taxon>Fabaceae</taxon>
        <taxon>Papilionoideae</taxon>
        <taxon>50 kb inversion clade</taxon>
        <taxon>NPAAA clade</taxon>
        <taxon>Hologalegina</taxon>
        <taxon>IRL clade</taxon>
        <taxon>Trifolieae</taxon>
        <taxon>Medicago</taxon>
    </lineage>
</organism>
<evidence type="ECO:0000313" key="7">
    <source>
        <dbReference type="Proteomes" id="UP000002051"/>
    </source>
</evidence>
<proteinExistence type="inferred from homology"/>
<reference evidence="6" key="3">
    <citation type="submission" date="2015-04" db="UniProtKB">
        <authorList>
            <consortium name="EnsemblPlants"/>
        </authorList>
    </citation>
    <scope>IDENTIFICATION</scope>
    <source>
        <strain evidence="6">cv. Jemalong A17</strain>
    </source>
</reference>
<evidence type="ECO:0000256" key="2">
    <source>
        <dbReference type="ARBA" id="ARBA00022737"/>
    </source>
</evidence>
<dbReference type="InterPro" id="IPR033443">
    <property type="entry name" value="PROP1-like_PPR_dom"/>
</dbReference>
<dbReference type="Proteomes" id="UP000002051">
    <property type="component" value="Chromosome 8"/>
</dbReference>
<evidence type="ECO:0000256" key="1">
    <source>
        <dbReference type="ARBA" id="ARBA00007626"/>
    </source>
</evidence>
<reference evidence="5 7" key="2">
    <citation type="journal article" date="2014" name="BMC Genomics">
        <title>An improved genome release (version Mt4.0) for the model legume Medicago truncatula.</title>
        <authorList>
            <person name="Tang H."/>
            <person name="Krishnakumar V."/>
            <person name="Bidwell S."/>
            <person name="Rosen B."/>
            <person name="Chan A."/>
            <person name="Zhou S."/>
            <person name="Gentzbittel L."/>
            <person name="Childs K.L."/>
            <person name="Yandell M."/>
            <person name="Gundlach H."/>
            <person name="Mayer K.F."/>
            <person name="Schwartz D.C."/>
            <person name="Town C.D."/>
        </authorList>
    </citation>
    <scope>GENOME REANNOTATION</scope>
    <source>
        <strain evidence="6 7">cv. Jemalong A17</strain>
    </source>
</reference>
<dbReference type="EMBL" id="CM001224">
    <property type="protein sequence ID" value="AET02335.1"/>
    <property type="molecule type" value="Genomic_DNA"/>
</dbReference>
<dbReference type="GO" id="GO:0003729">
    <property type="term" value="F:mRNA binding"/>
    <property type="evidence" value="ECO:0000318"/>
    <property type="project" value="GO_Central"/>
</dbReference>
<feature type="repeat" description="PPR" evidence="3">
    <location>
        <begin position="199"/>
        <end position="233"/>
    </location>
</feature>
<dbReference type="EnsemblPlants" id="AET02335">
    <property type="protein sequence ID" value="AET02335"/>
    <property type="gene ID" value="MTR_8g039270"/>
</dbReference>
<dbReference type="PANTHER" id="PTHR47933:SF45">
    <property type="entry name" value="PENTACOTRIPEPTIDE-REPEAT REGION OF PRORP DOMAIN-CONTAINING PROTEIN"/>
    <property type="match status" value="1"/>
</dbReference>
<dbReference type="eggNOG" id="KOG4197">
    <property type="taxonomic scope" value="Eukaryota"/>
</dbReference>
<feature type="repeat" description="PPR" evidence="3">
    <location>
        <begin position="234"/>
        <end position="268"/>
    </location>
</feature>
<feature type="repeat" description="PPR" evidence="3">
    <location>
        <begin position="269"/>
        <end position="299"/>
    </location>
</feature>
<dbReference type="PaxDb" id="3880-AET02335"/>
<dbReference type="Pfam" id="PF13041">
    <property type="entry name" value="PPR_2"/>
    <property type="match status" value="2"/>
</dbReference>
<name>G7LG30_MEDTR</name>
<evidence type="ECO:0000313" key="6">
    <source>
        <dbReference type="EnsemblPlants" id="AET02335"/>
    </source>
</evidence>
<dbReference type="NCBIfam" id="TIGR00756">
    <property type="entry name" value="PPR"/>
    <property type="match status" value="9"/>
</dbReference>
<dbReference type="InterPro" id="IPR002885">
    <property type="entry name" value="PPR_rpt"/>
</dbReference>
<dbReference type="AlphaFoldDB" id="G7LG30"/>
<dbReference type="HOGENOM" id="CLU_002706_49_13_1"/>
<protein>
    <submittedName>
        <fullName evidence="5">PPR containing plant-like protein</fullName>
    </submittedName>
</protein>
<feature type="repeat" description="PPR" evidence="3">
    <location>
        <begin position="337"/>
        <end position="371"/>
    </location>
</feature>
<evidence type="ECO:0000259" key="4">
    <source>
        <dbReference type="Pfam" id="PF17177"/>
    </source>
</evidence>
<evidence type="ECO:0000256" key="3">
    <source>
        <dbReference type="PROSITE-ProRule" id="PRU00708"/>
    </source>
</evidence>
<reference evidence="5 7" key="1">
    <citation type="journal article" date="2011" name="Nature">
        <title>The Medicago genome provides insight into the evolution of rhizobial symbioses.</title>
        <authorList>
            <person name="Young N.D."/>
            <person name="Debelle F."/>
            <person name="Oldroyd G.E."/>
            <person name="Geurts R."/>
            <person name="Cannon S.B."/>
            <person name="Udvardi M.K."/>
            <person name="Benedito V.A."/>
            <person name="Mayer K.F."/>
            <person name="Gouzy J."/>
            <person name="Schoof H."/>
            <person name="Van de Peer Y."/>
            <person name="Proost S."/>
            <person name="Cook D.R."/>
            <person name="Meyers B.C."/>
            <person name="Spannagl M."/>
            <person name="Cheung F."/>
            <person name="De Mita S."/>
            <person name="Krishnakumar V."/>
            <person name="Gundlach H."/>
            <person name="Zhou S."/>
            <person name="Mudge J."/>
            <person name="Bharti A.K."/>
            <person name="Murray J.D."/>
            <person name="Naoumkina M.A."/>
            <person name="Rosen B."/>
            <person name="Silverstein K.A."/>
            <person name="Tang H."/>
            <person name="Rombauts S."/>
            <person name="Zhao P.X."/>
            <person name="Zhou P."/>
            <person name="Barbe V."/>
            <person name="Bardou P."/>
            <person name="Bechner M."/>
            <person name="Bellec A."/>
            <person name="Berger A."/>
            <person name="Berges H."/>
            <person name="Bidwell S."/>
            <person name="Bisseling T."/>
            <person name="Choisne N."/>
            <person name="Couloux A."/>
            <person name="Denny R."/>
            <person name="Deshpande S."/>
            <person name="Dai X."/>
            <person name="Doyle J.J."/>
            <person name="Dudez A.M."/>
            <person name="Farmer A.D."/>
            <person name="Fouteau S."/>
            <person name="Franken C."/>
            <person name="Gibelin C."/>
            <person name="Gish J."/>
            <person name="Goldstein S."/>
            <person name="Gonzalez A.J."/>
            <person name="Green P.J."/>
            <person name="Hallab A."/>
            <person name="Hartog M."/>
            <person name="Hua A."/>
            <person name="Humphray S.J."/>
            <person name="Jeong D.H."/>
            <person name="Jing Y."/>
            <person name="Jocker A."/>
            <person name="Kenton S.M."/>
            <person name="Kim D.J."/>
            <person name="Klee K."/>
            <person name="Lai H."/>
            <person name="Lang C."/>
            <person name="Lin S."/>
            <person name="Macmil S.L."/>
            <person name="Magdelenat G."/>
            <person name="Matthews L."/>
            <person name="McCorrison J."/>
            <person name="Monaghan E.L."/>
            <person name="Mun J.H."/>
            <person name="Najar F.Z."/>
            <person name="Nicholson C."/>
            <person name="Noirot C."/>
            <person name="O'Bleness M."/>
            <person name="Paule C.R."/>
            <person name="Poulain J."/>
            <person name="Prion F."/>
            <person name="Qin B."/>
            <person name="Qu C."/>
            <person name="Retzel E.F."/>
            <person name="Riddle C."/>
            <person name="Sallet E."/>
            <person name="Samain S."/>
            <person name="Samson N."/>
            <person name="Sanders I."/>
            <person name="Saurat O."/>
            <person name="Scarpelli C."/>
            <person name="Schiex T."/>
            <person name="Segurens B."/>
            <person name="Severin A.J."/>
            <person name="Sherrier D.J."/>
            <person name="Shi R."/>
            <person name="Sims S."/>
            <person name="Singer S.R."/>
            <person name="Sinharoy S."/>
            <person name="Sterck L."/>
            <person name="Viollet A."/>
            <person name="Wang B.B."/>
            <person name="Wang K."/>
            <person name="Wang M."/>
            <person name="Wang X."/>
            <person name="Warfsmann J."/>
            <person name="Weissenbach J."/>
            <person name="White D.D."/>
            <person name="White J.D."/>
            <person name="Wiley G.B."/>
            <person name="Wincker P."/>
            <person name="Xing Y."/>
            <person name="Yang L."/>
            <person name="Yao Z."/>
            <person name="Ying F."/>
            <person name="Zhai J."/>
            <person name="Zhou L."/>
            <person name="Zuber A."/>
            <person name="Denarie J."/>
            <person name="Dixon R.A."/>
            <person name="May G.D."/>
            <person name="Schwartz D.C."/>
            <person name="Rogers J."/>
            <person name="Quetier F."/>
            <person name="Town C.D."/>
            <person name="Roe B.A."/>
        </authorList>
    </citation>
    <scope>NUCLEOTIDE SEQUENCE [LARGE SCALE GENOMIC DNA]</scope>
    <source>
        <strain evidence="5">A17</strain>
        <strain evidence="6 7">cv. Jemalong A17</strain>
    </source>
</reference>
<keyword evidence="2" id="KW-0677">Repeat</keyword>
<dbReference type="PROSITE" id="PS51375">
    <property type="entry name" value="PPR"/>
    <property type="match status" value="10"/>
</dbReference>